<feature type="transmembrane region" description="Helical" evidence="4">
    <location>
        <begin position="79"/>
        <end position="100"/>
    </location>
</feature>
<sequence>MGGRTIGTHIAKIKIASDFVAIARFIKSAVMRNVNGFSKGFLIMITVFGVRASMSGYAIPQAIANIVNAVRNGVSDALFINRFLTGILILLASAVIFFATEFALMKYFTKLVDAIVTLKNVMLKRIEKRGNSGSPEDTVGRISSDVDFIIWNINAVLTTLIPNLFNGVASIASVFSFNAVIGYVALASLIPYAMIAEYYSRRVEPVRTEERRAYSSSIVHIRNAVYEYRDFNILSDVFSWWRKATATLMWYDRVFWGCALLTQFASLSAIAYTSVNKARIGEIDVGALAGILTAVSGAHVAIMNAVWALCIQSQTVAAIKRVSEHLFASRDDKRVEALLQIPPRVKS</sequence>
<evidence type="ECO:0000256" key="4">
    <source>
        <dbReference type="SAM" id="Phobius"/>
    </source>
</evidence>
<evidence type="ECO:0000256" key="1">
    <source>
        <dbReference type="ARBA" id="ARBA00022692"/>
    </source>
</evidence>
<feature type="transmembrane region" description="Helical" evidence="4">
    <location>
        <begin position="148"/>
        <end position="165"/>
    </location>
</feature>
<name>A0A7C4FHT3_9CREN</name>
<keyword evidence="3 4" id="KW-0472">Membrane</keyword>
<proteinExistence type="predicted"/>
<keyword evidence="6" id="KW-0067">ATP-binding</keyword>
<feature type="transmembrane region" description="Helical" evidence="4">
    <location>
        <begin position="287"/>
        <end position="311"/>
    </location>
</feature>
<accession>A0A7C4FHT3</accession>
<evidence type="ECO:0000256" key="2">
    <source>
        <dbReference type="ARBA" id="ARBA00022989"/>
    </source>
</evidence>
<dbReference type="InterPro" id="IPR036640">
    <property type="entry name" value="ABC1_TM_sf"/>
</dbReference>
<dbReference type="Gene3D" id="1.20.1560.10">
    <property type="entry name" value="ABC transporter type 1, transmembrane domain"/>
    <property type="match status" value="1"/>
</dbReference>
<protein>
    <submittedName>
        <fullName evidence="6">ABC transporter ATP-binding protein</fullName>
    </submittedName>
</protein>
<feature type="transmembrane region" description="Helical" evidence="4">
    <location>
        <begin position="254"/>
        <end position="275"/>
    </location>
</feature>
<evidence type="ECO:0000256" key="3">
    <source>
        <dbReference type="ARBA" id="ARBA00023136"/>
    </source>
</evidence>
<keyword evidence="6" id="KW-0547">Nucleotide-binding</keyword>
<comment type="caution">
    <text evidence="6">The sequence shown here is derived from an EMBL/GenBank/DDBJ whole genome shotgun (WGS) entry which is preliminary data.</text>
</comment>
<dbReference type="GO" id="GO:0005524">
    <property type="term" value="F:ATP binding"/>
    <property type="evidence" value="ECO:0007669"/>
    <property type="project" value="UniProtKB-KW"/>
</dbReference>
<dbReference type="InterPro" id="IPR011527">
    <property type="entry name" value="ABC1_TM_dom"/>
</dbReference>
<dbReference type="SUPFAM" id="SSF90123">
    <property type="entry name" value="ABC transporter transmembrane region"/>
    <property type="match status" value="1"/>
</dbReference>
<reference evidence="6" key="1">
    <citation type="journal article" date="2020" name="mSystems">
        <title>Genome- and Community-Level Interaction Insights into Carbon Utilization and Element Cycling Functions of Hydrothermarchaeota in Hydrothermal Sediment.</title>
        <authorList>
            <person name="Zhou Z."/>
            <person name="Liu Y."/>
            <person name="Xu W."/>
            <person name="Pan J."/>
            <person name="Luo Z.H."/>
            <person name="Li M."/>
        </authorList>
    </citation>
    <scope>NUCLEOTIDE SEQUENCE [LARGE SCALE GENOMIC DNA]</scope>
    <source>
        <strain evidence="6">SpSt-732</strain>
    </source>
</reference>
<feature type="domain" description="ABC transmembrane type-1" evidence="5">
    <location>
        <begin position="52"/>
        <end position="314"/>
    </location>
</feature>
<keyword evidence="2 4" id="KW-1133">Transmembrane helix</keyword>
<dbReference type="AlphaFoldDB" id="A0A7C4FHT3"/>
<keyword evidence="1 4" id="KW-0812">Transmembrane</keyword>
<dbReference type="GO" id="GO:0140359">
    <property type="term" value="F:ABC-type transporter activity"/>
    <property type="evidence" value="ECO:0007669"/>
    <property type="project" value="InterPro"/>
</dbReference>
<dbReference type="PROSITE" id="PS50929">
    <property type="entry name" value="ABC_TM1F"/>
    <property type="match status" value="1"/>
</dbReference>
<evidence type="ECO:0000259" key="5">
    <source>
        <dbReference type="PROSITE" id="PS50929"/>
    </source>
</evidence>
<feature type="transmembrane region" description="Helical" evidence="4">
    <location>
        <begin position="171"/>
        <end position="195"/>
    </location>
</feature>
<gene>
    <name evidence="6" type="ORF">ENV14_07075</name>
</gene>
<dbReference type="EMBL" id="DTFF01000063">
    <property type="protein sequence ID" value="HGI88129.1"/>
    <property type="molecule type" value="Genomic_DNA"/>
</dbReference>
<dbReference type="GO" id="GO:0016020">
    <property type="term" value="C:membrane"/>
    <property type="evidence" value="ECO:0007669"/>
    <property type="project" value="InterPro"/>
</dbReference>
<evidence type="ECO:0000313" key="6">
    <source>
        <dbReference type="EMBL" id="HGI88129.1"/>
    </source>
</evidence>
<feature type="transmembrane region" description="Helical" evidence="4">
    <location>
        <begin position="41"/>
        <end position="59"/>
    </location>
</feature>
<organism evidence="6">
    <name type="scientific">Ignisphaera aggregans</name>
    <dbReference type="NCBI Taxonomy" id="334771"/>
    <lineage>
        <taxon>Archaea</taxon>
        <taxon>Thermoproteota</taxon>
        <taxon>Thermoprotei</taxon>
        <taxon>Desulfurococcales</taxon>
        <taxon>Desulfurococcaceae</taxon>
        <taxon>Ignisphaera</taxon>
    </lineage>
</organism>